<dbReference type="EMBL" id="CADCWB010000070">
    <property type="protein sequence ID" value="CAA9511846.1"/>
    <property type="molecule type" value="Genomic_DNA"/>
</dbReference>
<keyword evidence="1" id="KW-1133">Transmembrane helix</keyword>
<gene>
    <name evidence="2" type="ORF">AVDCRST_MAG62-577</name>
</gene>
<protein>
    <submittedName>
        <fullName evidence="2">Uncharacterized protein</fullName>
    </submittedName>
</protein>
<dbReference type="AlphaFoldDB" id="A0A6J4T2E3"/>
<keyword evidence="1" id="KW-0812">Transmembrane</keyword>
<name>A0A6J4T2E3_9SPHN</name>
<accession>A0A6J4T2E3</accession>
<keyword evidence="1" id="KW-0472">Membrane</keyword>
<proteinExistence type="predicted"/>
<evidence type="ECO:0000313" key="2">
    <source>
        <dbReference type="EMBL" id="CAA9511846.1"/>
    </source>
</evidence>
<dbReference type="PROSITE" id="PS51257">
    <property type="entry name" value="PROKAR_LIPOPROTEIN"/>
    <property type="match status" value="1"/>
</dbReference>
<evidence type="ECO:0000256" key="1">
    <source>
        <dbReference type="SAM" id="Phobius"/>
    </source>
</evidence>
<organism evidence="2">
    <name type="scientific">uncultured Sphingomonas sp</name>
    <dbReference type="NCBI Taxonomy" id="158754"/>
    <lineage>
        <taxon>Bacteria</taxon>
        <taxon>Pseudomonadati</taxon>
        <taxon>Pseudomonadota</taxon>
        <taxon>Alphaproteobacteria</taxon>
        <taxon>Sphingomonadales</taxon>
        <taxon>Sphingomonadaceae</taxon>
        <taxon>Sphingomonas</taxon>
        <taxon>environmental samples</taxon>
    </lineage>
</organism>
<feature type="transmembrane region" description="Helical" evidence="1">
    <location>
        <begin position="21"/>
        <end position="44"/>
    </location>
</feature>
<sequence length="50" mass="5306">MSRQPIDNSAPQGRTPGPVRIIGILVVAALIISCILLALGVVNFEQLGFF</sequence>
<reference evidence="2" key="1">
    <citation type="submission" date="2020-02" db="EMBL/GenBank/DDBJ databases">
        <authorList>
            <person name="Meier V. D."/>
        </authorList>
    </citation>
    <scope>NUCLEOTIDE SEQUENCE</scope>
    <source>
        <strain evidence="2">AVDCRST_MAG62</strain>
    </source>
</reference>